<evidence type="ECO:0000256" key="1">
    <source>
        <dbReference type="SAM" id="MobiDB-lite"/>
    </source>
</evidence>
<dbReference type="EMBL" id="VSRR010009914">
    <property type="protein sequence ID" value="MPC51050.1"/>
    <property type="molecule type" value="Genomic_DNA"/>
</dbReference>
<organism evidence="2 3">
    <name type="scientific">Portunus trituberculatus</name>
    <name type="common">Swimming crab</name>
    <name type="synonym">Neptunus trituberculatus</name>
    <dbReference type="NCBI Taxonomy" id="210409"/>
    <lineage>
        <taxon>Eukaryota</taxon>
        <taxon>Metazoa</taxon>
        <taxon>Ecdysozoa</taxon>
        <taxon>Arthropoda</taxon>
        <taxon>Crustacea</taxon>
        <taxon>Multicrustacea</taxon>
        <taxon>Malacostraca</taxon>
        <taxon>Eumalacostraca</taxon>
        <taxon>Eucarida</taxon>
        <taxon>Decapoda</taxon>
        <taxon>Pleocyemata</taxon>
        <taxon>Brachyura</taxon>
        <taxon>Eubrachyura</taxon>
        <taxon>Portunoidea</taxon>
        <taxon>Portunidae</taxon>
        <taxon>Portuninae</taxon>
        <taxon>Portunus</taxon>
    </lineage>
</organism>
<dbReference type="AlphaFoldDB" id="A0A5B7FTA9"/>
<evidence type="ECO:0000313" key="3">
    <source>
        <dbReference type="Proteomes" id="UP000324222"/>
    </source>
</evidence>
<protein>
    <submittedName>
        <fullName evidence="2">Uncharacterized protein</fullName>
    </submittedName>
</protein>
<name>A0A5B7FTA9_PORTR</name>
<reference evidence="2 3" key="1">
    <citation type="submission" date="2019-05" db="EMBL/GenBank/DDBJ databases">
        <title>Another draft genome of Portunus trituberculatus and its Hox gene families provides insights of decapod evolution.</title>
        <authorList>
            <person name="Jeong J.-H."/>
            <person name="Song I."/>
            <person name="Kim S."/>
            <person name="Choi T."/>
            <person name="Kim D."/>
            <person name="Ryu S."/>
            <person name="Kim W."/>
        </authorList>
    </citation>
    <scope>NUCLEOTIDE SEQUENCE [LARGE SCALE GENOMIC DNA]</scope>
    <source>
        <tissue evidence="2">Muscle</tissue>
    </source>
</reference>
<comment type="caution">
    <text evidence="2">The sequence shown here is derived from an EMBL/GenBank/DDBJ whole genome shotgun (WGS) entry which is preliminary data.</text>
</comment>
<keyword evidence="3" id="KW-1185">Reference proteome</keyword>
<gene>
    <name evidence="2" type="ORF">E2C01_044887</name>
</gene>
<sequence length="95" mass="10303">MFGNGAPPNTTTTIAATNTTTPPACFSLALPCLALPYTTTPPHHHATTHLHRHNPDITMHFSLFTTTSFSHQPLDATRTTHTIRPPARTLPIQPA</sequence>
<evidence type="ECO:0000313" key="2">
    <source>
        <dbReference type="EMBL" id="MPC51050.1"/>
    </source>
</evidence>
<feature type="region of interest" description="Disordered" evidence="1">
    <location>
        <begin position="76"/>
        <end position="95"/>
    </location>
</feature>
<proteinExistence type="predicted"/>
<accession>A0A5B7FTA9</accession>
<dbReference type="Proteomes" id="UP000324222">
    <property type="component" value="Unassembled WGS sequence"/>
</dbReference>